<keyword evidence="6 14" id="KW-1133">Transmembrane helix</keyword>
<feature type="compositionally biased region" description="Polar residues" evidence="13">
    <location>
        <begin position="209"/>
        <end position="223"/>
    </location>
</feature>
<evidence type="ECO:0000256" key="1">
    <source>
        <dbReference type="ARBA" id="ARBA00004115"/>
    </source>
</evidence>
<evidence type="ECO:0000256" key="6">
    <source>
        <dbReference type="ARBA" id="ARBA00022989"/>
    </source>
</evidence>
<feature type="non-terminal residue" evidence="16">
    <location>
        <position position="1"/>
    </location>
</feature>
<accession>A0A8J6DYE5</accession>
<feature type="domain" description="C2H2-type" evidence="15">
    <location>
        <begin position="105"/>
        <end position="128"/>
    </location>
</feature>
<keyword evidence="7 14" id="KW-0472">Membrane</keyword>
<evidence type="ECO:0000256" key="10">
    <source>
        <dbReference type="ARBA" id="ARBA00038108"/>
    </source>
</evidence>
<dbReference type="Proteomes" id="UP000700334">
    <property type="component" value="Unassembled WGS sequence"/>
</dbReference>
<evidence type="ECO:0000256" key="2">
    <source>
        <dbReference type="ARBA" id="ARBA00004126"/>
    </source>
</evidence>
<organism evidence="16 17">
    <name type="scientific">Galemys pyrenaicus</name>
    <name type="common">Iberian desman</name>
    <name type="synonym">Pyrenean desman</name>
    <dbReference type="NCBI Taxonomy" id="202257"/>
    <lineage>
        <taxon>Eukaryota</taxon>
        <taxon>Metazoa</taxon>
        <taxon>Chordata</taxon>
        <taxon>Craniata</taxon>
        <taxon>Vertebrata</taxon>
        <taxon>Euteleostomi</taxon>
        <taxon>Mammalia</taxon>
        <taxon>Eutheria</taxon>
        <taxon>Laurasiatheria</taxon>
        <taxon>Eulipotyphla</taxon>
        <taxon>Talpidae</taxon>
        <taxon>Galemys</taxon>
    </lineage>
</organism>
<evidence type="ECO:0000256" key="13">
    <source>
        <dbReference type="SAM" id="MobiDB-lite"/>
    </source>
</evidence>
<evidence type="ECO:0000313" key="17">
    <source>
        <dbReference type="Proteomes" id="UP000700334"/>
    </source>
</evidence>
<dbReference type="InterPro" id="IPR026910">
    <property type="entry name" value="Shisa"/>
</dbReference>
<evidence type="ECO:0000256" key="9">
    <source>
        <dbReference type="ARBA" id="ARBA00037507"/>
    </source>
</evidence>
<dbReference type="PROSITE" id="PS00028">
    <property type="entry name" value="ZINC_FINGER_C2H2_1"/>
    <property type="match status" value="1"/>
</dbReference>
<dbReference type="InterPro" id="IPR013087">
    <property type="entry name" value="Znf_C2H2_type"/>
</dbReference>
<protein>
    <recommendedName>
        <fullName evidence="11">Protein shisa-5</fullName>
    </recommendedName>
    <alternativeName>
        <fullName evidence="12">Scotin</fullName>
    </alternativeName>
</protein>
<evidence type="ECO:0000256" key="11">
    <source>
        <dbReference type="ARBA" id="ARBA00040441"/>
    </source>
</evidence>
<dbReference type="PANTHER" id="PTHR31395">
    <property type="entry name" value="SHISA"/>
    <property type="match status" value="1"/>
</dbReference>
<sequence>HGEVCVASRGQNLFPQSCPDFCCGSCSDQYCCSDVLKKFVWTKESCAVPEASVTSEMESQELEQLGPALRFGMDSDPMSGFGATVAIGLTIFVLSVVTIIICFTCSCCCLYKMCRRPRRRKHAHAHPHPYPHPLCAGTGCWMAGGADRGPGRGSKLKGPDWSSFYSDCDHHYSHHRGACPLPTAPECATQLSWTNVPGLPSHAPPARDASSTLSNAVPATLPSSAHGPTGLPRDIGWRCGHALPCQPASLQPCLHGPAEGSPLNKLLRLWLPRHVCVNGYAGTVLFSPC</sequence>
<evidence type="ECO:0000256" key="8">
    <source>
        <dbReference type="ARBA" id="ARBA00023242"/>
    </source>
</evidence>
<dbReference type="GO" id="GO:0006915">
    <property type="term" value="P:apoptotic process"/>
    <property type="evidence" value="ECO:0007669"/>
    <property type="project" value="UniProtKB-KW"/>
</dbReference>
<evidence type="ECO:0000313" key="16">
    <source>
        <dbReference type="EMBL" id="KAG8524015.1"/>
    </source>
</evidence>
<keyword evidence="8" id="KW-0539">Nucleus</keyword>
<feature type="non-terminal residue" evidence="16">
    <location>
        <position position="289"/>
    </location>
</feature>
<name>A0A8J6DYE5_GALPY</name>
<feature type="transmembrane region" description="Helical" evidence="14">
    <location>
        <begin position="81"/>
        <end position="111"/>
    </location>
</feature>
<evidence type="ECO:0000256" key="14">
    <source>
        <dbReference type="SAM" id="Phobius"/>
    </source>
</evidence>
<dbReference type="Pfam" id="PF13908">
    <property type="entry name" value="Shisa_N"/>
    <property type="match status" value="1"/>
</dbReference>
<evidence type="ECO:0000256" key="4">
    <source>
        <dbReference type="ARBA" id="ARBA00022703"/>
    </source>
</evidence>
<feature type="region of interest" description="Disordered" evidence="13">
    <location>
        <begin position="200"/>
        <end position="229"/>
    </location>
</feature>
<keyword evidence="4" id="KW-0053">Apoptosis</keyword>
<dbReference type="InterPro" id="IPR053891">
    <property type="entry name" value="Shisa_N"/>
</dbReference>
<keyword evidence="5" id="KW-0256">Endoplasmic reticulum</keyword>
<keyword evidence="17" id="KW-1185">Reference proteome</keyword>
<dbReference type="EMBL" id="JAGFMF010011397">
    <property type="protein sequence ID" value="KAG8524015.1"/>
    <property type="molecule type" value="Genomic_DNA"/>
</dbReference>
<comment type="similarity">
    <text evidence="10">Belongs to the shisa family.</text>
</comment>
<reference evidence="16" key="1">
    <citation type="journal article" date="2021" name="Evol. Appl.">
        <title>The genome of the Pyrenean desman and the effects of bottlenecks and inbreeding on the genomic landscape of an endangered species.</title>
        <authorList>
            <person name="Escoda L."/>
            <person name="Castresana J."/>
        </authorList>
    </citation>
    <scope>NUCLEOTIDE SEQUENCE</scope>
    <source>
        <strain evidence="16">IBE-C5619</strain>
    </source>
</reference>
<comment type="caution">
    <text evidence="16">The sequence shown here is derived from an EMBL/GenBank/DDBJ whole genome shotgun (WGS) entry which is preliminary data.</text>
</comment>
<dbReference type="AlphaFoldDB" id="A0A8J6DYE5"/>
<evidence type="ECO:0000256" key="3">
    <source>
        <dbReference type="ARBA" id="ARBA00022692"/>
    </source>
</evidence>
<dbReference type="GO" id="GO:0005789">
    <property type="term" value="C:endoplasmic reticulum membrane"/>
    <property type="evidence" value="ECO:0007669"/>
    <property type="project" value="UniProtKB-SubCell"/>
</dbReference>
<evidence type="ECO:0000256" key="5">
    <source>
        <dbReference type="ARBA" id="ARBA00022824"/>
    </source>
</evidence>
<gene>
    <name evidence="16" type="ORF">J0S82_002117</name>
</gene>
<evidence type="ECO:0000256" key="12">
    <source>
        <dbReference type="ARBA" id="ARBA00041983"/>
    </source>
</evidence>
<proteinExistence type="inferred from homology"/>
<comment type="function">
    <text evidence="9">Can induce apoptosis in a caspase-dependent manner and plays a role in p53/TP53-dependent apoptosis.</text>
</comment>
<dbReference type="OrthoDB" id="9949323at2759"/>
<dbReference type="PANTHER" id="PTHR31395:SF14">
    <property type="entry name" value="PROTEIN SHISA-5"/>
    <property type="match status" value="1"/>
</dbReference>
<evidence type="ECO:0000256" key="7">
    <source>
        <dbReference type="ARBA" id="ARBA00023136"/>
    </source>
</evidence>
<evidence type="ECO:0000259" key="15">
    <source>
        <dbReference type="PROSITE" id="PS00028"/>
    </source>
</evidence>
<dbReference type="GO" id="GO:0031965">
    <property type="term" value="C:nuclear membrane"/>
    <property type="evidence" value="ECO:0007669"/>
    <property type="project" value="UniProtKB-SubCell"/>
</dbReference>
<keyword evidence="3 14" id="KW-0812">Transmembrane</keyword>
<comment type="subcellular location">
    <subcellularLocation>
        <location evidence="1">Endoplasmic reticulum membrane</location>
        <topology evidence="1">Single-pass type I membrane protein</topology>
    </subcellularLocation>
    <subcellularLocation>
        <location evidence="2">Nucleus membrane</location>
    </subcellularLocation>
</comment>